<reference evidence="3 4" key="1">
    <citation type="journal article" date="2019" name="ACS Chem. Biol.">
        <title>Identification and Mobilization of a Cryptic Antibiotic Biosynthesis Gene Locus from a Human-Pathogenic Nocardia Isolate.</title>
        <authorList>
            <person name="Herisse M."/>
            <person name="Ishida K."/>
            <person name="Porter J.L."/>
            <person name="Howden B."/>
            <person name="Hertweck C."/>
            <person name="Stinear T.P."/>
            <person name="Pidot S.J."/>
        </authorList>
    </citation>
    <scope>NUCLEOTIDE SEQUENCE [LARGE SCALE GENOMIC DNA]</scope>
    <source>
        <strain evidence="3 4">AUSMDU00024985</strain>
    </source>
</reference>
<sequence>MGGALTLLPPAATAAPPTATAAAARPDSLPKHDPKDSDKDKKKSRRTYTNCDQVRAEGAGPLYRGEGGYQAFLDRDNDGIACNE</sequence>
<dbReference type="EMBL" id="CP046171">
    <property type="protein sequence ID" value="QIS07889.1"/>
    <property type="molecule type" value="Genomic_DNA"/>
</dbReference>
<evidence type="ECO:0000259" key="2">
    <source>
        <dbReference type="SMART" id="SM00894"/>
    </source>
</evidence>
<gene>
    <name evidence="3" type="ORF">F5X71_34090</name>
</gene>
<feature type="compositionally biased region" description="Basic and acidic residues" evidence="1">
    <location>
        <begin position="28"/>
        <end position="41"/>
    </location>
</feature>
<name>A0A6G9Y3V2_NOCBR</name>
<feature type="region of interest" description="Disordered" evidence="1">
    <location>
        <begin position="65"/>
        <end position="84"/>
    </location>
</feature>
<feature type="compositionally biased region" description="Low complexity" evidence="1">
    <location>
        <begin position="1"/>
        <end position="27"/>
    </location>
</feature>
<dbReference type="SMART" id="SM00894">
    <property type="entry name" value="Excalibur"/>
    <property type="match status" value="1"/>
</dbReference>
<accession>A0A6G9Y3V2</accession>
<feature type="region of interest" description="Disordered" evidence="1">
    <location>
        <begin position="1"/>
        <end position="53"/>
    </location>
</feature>
<protein>
    <recommendedName>
        <fullName evidence="2">Excalibur calcium-binding domain-containing protein</fullName>
    </recommendedName>
</protein>
<dbReference type="InterPro" id="IPR008613">
    <property type="entry name" value="Excalibur_Ca-bd_domain"/>
</dbReference>
<proteinExistence type="predicted"/>
<dbReference type="Proteomes" id="UP000501705">
    <property type="component" value="Chromosome"/>
</dbReference>
<evidence type="ECO:0000313" key="3">
    <source>
        <dbReference type="EMBL" id="QIS07889.1"/>
    </source>
</evidence>
<dbReference type="AlphaFoldDB" id="A0A6G9Y3V2"/>
<evidence type="ECO:0000256" key="1">
    <source>
        <dbReference type="SAM" id="MobiDB-lite"/>
    </source>
</evidence>
<feature type="domain" description="Excalibur calcium-binding" evidence="2">
    <location>
        <begin position="47"/>
        <end position="83"/>
    </location>
</feature>
<dbReference type="Pfam" id="PF05901">
    <property type="entry name" value="Excalibur"/>
    <property type="match status" value="1"/>
</dbReference>
<organism evidence="3 4">
    <name type="scientific">Nocardia brasiliensis</name>
    <dbReference type="NCBI Taxonomy" id="37326"/>
    <lineage>
        <taxon>Bacteria</taxon>
        <taxon>Bacillati</taxon>
        <taxon>Actinomycetota</taxon>
        <taxon>Actinomycetes</taxon>
        <taxon>Mycobacteriales</taxon>
        <taxon>Nocardiaceae</taxon>
        <taxon>Nocardia</taxon>
    </lineage>
</organism>
<evidence type="ECO:0000313" key="4">
    <source>
        <dbReference type="Proteomes" id="UP000501705"/>
    </source>
</evidence>